<keyword evidence="3" id="KW-0406">Ion transport</keyword>
<evidence type="ECO:0000256" key="5">
    <source>
        <dbReference type="ARBA" id="ARBA00023136"/>
    </source>
</evidence>
<comment type="caution">
    <text evidence="8">The sequence shown here is derived from an EMBL/GenBank/DDBJ whole genome shotgun (WGS) entry which is preliminary data.</text>
</comment>
<feature type="transmembrane region" description="Helical" evidence="6">
    <location>
        <begin position="78"/>
        <end position="96"/>
    </location>
</feature>
<dbReference type="AlphaFoldDB" id="A0A3E0H3W5"/>
<feature type="transmembrane region" description="Helical" evidence="6">
    <location>
        <begin position="172"/>
        <end position="190"/>
    </location>
</feature>
<feature type="transmembrane region" description="Helical" evidence="6">
    <location>
        <begin position="19"/>
        <end position="39"/>
    </location>
</feature>
<evidence type="ECO:0000256" key="2">
    <source>
        <dbReference type="ARBA" id="ARBA00022692"/>
    </source>
</evidence>
<dbReference type="Gene3D" id="1.20.1510.10">
    <property type="entry name" value="Cation efflux protein transmembrane domain"/>
    <property type="match status" value="1"/>
</dbReference>
<evidence type="ECO:0000313" key="9">
    <source>
        <dbReference type="Proteomes" id="UP000256774"/>
    </source>
</evidence>
<dbReference type="OrthoDB" id="9799649at2"/>
<keyword evidence="3" id="KW-0864">Zinc transport</keyword>
<feature type="transmembrane region" description="Helical" evidence="6">
    <location>
        <begin position="108"/>
        <end position="129"/>
    </location>
</feature>
<dbReference type="Proteomes" id="UP000256774">
    <property type="component" value="Unassembled WGS sequence"/>
</dbReference>
<keyword evidence="9" id="KW-1185">Reference proteome</keyword>
<dbReference type="GO" id="GO:0005886">
    <property type="term" value="C:plasma membrane"/>
    <property type="evidence" value="ECO:0007669"/>
    <property type="project" value="TreeGrafter"/>
</dbReference>
<proteinExistence type="predicted"/>
<accession>A0A3E0H3W5</accession>
<dbReference type="SUPFAM" id="SSF161111">
    <property type="entry name" value="Cation efflux protein transmembrane domain-like"/>
    <property type="match status" value="1"/>
</dbReference>
<dbReference type="InterPro" id="IPR058533">
    <property type="entry name" value="Cation_efflux_TM"/>
</dbReference>
<protein>
    <submittedName>
        <fullName evidence="8">Cation efflux family protein</fullName>
    </submittedName>
</protein>
<dbReference type="PANTHER" id="PTHR11562">
    <property type="entry name" value="CATION EFFLUX PROTEIN/ ZINC TRANSPORTER"/>
    <property type="match status" value="1"/>
</dbReference>
<dbReference type="GO" id="GO:0005385">
    <property type="term" value="F:zinc ion transmembrane transporter activity"/>
    <property type="evidence" value="ECO:0007669"/>
    <property type="project" value="TreeGrafter"/>
</dbReference>
<sequence>MSDCGCGTEQAEKLERTTLTYLLAINGVMFVVEAALGLYAQSTGLIADSLDMLADATVYGISLYVVGKGISQQAKAASVSGALQIILGLGVLFEVIRRSMYGSEPQSILIMSVGLLALVANIACLKLIYKHRDGGVHMRASWIFSTNDVIANIGVICSGALVWILGSRYPDLVIGAIISAVVIRGGIRILKEARATKSKEVVT</sequence>
<keyword evidence="3" id="KW-0862">Zinc</keyword>
<comment type="subcellular location">
    <subcellularLocation>
        <location evidence="1">Membrane</location>
        <topology evidence="1">Multi-pass membrane protein</topology>
    </subcellularLocation>
</comment>
<feature type="transmembrane region" description="Helical" evidence="6">
    <location>
        <begin position="149"/>
        <end position="166"/>
    </location>
</feature>
<feature type="domain" description="Cation efflux protein transmembrane" evidence="7">
    <location>
        <begin position="20"/>
        <end position="193"/>
    </location>
</feature>
<dbReference type="EMBL" id="QUNR01000003">
    <property type="protein sequence ID" value="REH37969.1"/>
    <property type="molecule type" value="Genomic_DNA"/>
</dbReference>
<keyword evidence="4 6" id="KW-1133">Transmembrane helix</keyword>
<keyword evidence="3" id="KW-0813">Transport</keyword>
<keyword evidence="5 6" id="KW-0472">Membrane</keyword>
<evidence type="ECO:0000259" key="7">
    <source>
        <dbReference type="Pfam" id="PF01545"/>
    </source>
</evidence>
<reference evidence="8 9" key="1">
    <citation type="submission" date="2018-08" db="EMBL/GenBank/DDBJ databases">
        <title>Genomic Encyclopedia of Type Strains, Phase IV (KMG-IV): sequencing the most valuable type-strain genomes for metagenomic binning, comparative biology and taxonomic classification.</title>
        <authorList>
            <person name="Goeker M."/>
        </authorList>
    </citation>
    <scope>NUCLEOTIDE SEQUENCE [LARGE SCALE GENOMIC DNA]</scope>
    <source>
        <strain evidence="8 9">DSM 26022</strain>
    </source>
</reference>
<dbReference type="InterPro" id="IPR050681">
    <property type="entry name" value="CDF/SLC30A"/>
</dbReference>
<dbReference type="PANTHER" id="PTHR11562:SF17">
    <property type="entry name" value="RE54080P-RELATED"/>
    <property type="match status" value="1"/>
</dbReference>
<evidence type="ECO:0000256" key="3">
    <source>
        <dbReference type="ARBA" id="ARBA00022906"/>
    </source>
</evidence>
<evidence type="ECO:0000313" key="8">
    <source>
        <dbReference type="EMBL" id="REH37969.1"/>
    </source>
</evidence>
<keyword evidence="2 6" id="KW-0812">Transmembrane</keyword>
<name>A0A3E0H3W5_9GAMM</name>
<dbReference type="Pfam" id="PF01545">
    <property type="entry name" value="Cation_efflux"/>
    <property type="match status" value="1"/>
</dbReference>
<evidence type="ECO:0000256" key="1">
    <source>
        <dbReference type="ARBA" id="ARBA00004141"/>
    </source>
</evidence>
<dbReference type="RefSeq" id="WP_116208556.1">
    <property type="nucleotide sequence ID" value="NZ_QUNR01000003.1"/>
</dbReference>
<evidence type="ECO:0000256" key="6">
    <source>
        <dbReference type="SAM" id="Phobius"/>
    </source>
</evidence>
<gene>
    <name evidence="8" type="ORF">DFR26_1755</name>
</gene>
<evidence type="ECO:0000256" key="4">
    <source>
        <dbReference type="ARBA" id="ARBA00022989"/>
    </source>
</evidence>
<feature type="transmembrane region" description="Helical" evidence="6">
    <location>
        <begin position="45"/>
        <end position="66"/>
    </location>
</feature>
<dbReference type="InterPro" id="IPR027469">
    <property type="entry name" value="Cation_efflux_TMD_sf"/>
</dbReference>
<organism evidence="8 9">
    <name type="scientific">Paraperlucidibaca baekdonensis</name>
    <dbReference type="NCBI Taxonomy" id="748120"/>
    <lineage>
        <taxon>Bacteria</taxon>
        <taxon>Pseudomonadati</taxon>
        <taxon>Pseudomonadota</taxon>
        <taxon>Gammaproteobacteria</taxon>
        <taxon>Moraxellales</taxon>
        <taxon>Moraxellaceae</taxon>
        <taxon>Paraperlucidibaca</taxon>
    </lineage>
</organism>